<dbReference type="InterPro" id="IPR000524">
    <property type="entry name" value="Tscrpt_reg_HTH_GntR"/>
</dbReference>
<evidence type="ECO:0000256" key="2">
    <source>
        <dbReference type="ARBA" id="ARBA00023125"/>
    </source>
</evidence>
<dbReference type="Proteomes" id="UP001203512">
    <property type="component" value="Unassembled WGS sequence"/>
</dbReference>
<keyword evidence="1" id="KW-0805">Transcription regulation</keyword>
<protein>
    <submittedName>
        <fullName evidence="5">GntR family transcriptional regulator</fullName>
    </submittedName>
</protein>
<keyword evidence="2" id="KW-0238">DNA-binding</keyword>
<dbReference type="InterPro" id="IPR036390">
    <property type="entry name" value="WH_DNA-bd_sf"/>
</dbReference>
<dbReference type="EMBL" id="JALKHS010000007">
    <property type="protein sequence ID" value="MCK0532135.1"/>
    <property type="molecule type" value="Genomic_DNA"/>
</dbReference>
<reference evidence="5 6" key="1">
    <citation type="submission" date="2022-04" db="EMBL/GenBank/DDBJ databases">
        <authorList>
            <person name="Huq M.A."/>
        </authorList>
    </citation>
    <scope>NUCLEOTIDE SEQUENCE [LARGE SCALE GENOMIC DNA]</scope>
    <source>
        <strain evidence="5 6">MAH-33</strain>
    </source>
</reference>
<evidence type="ECO:0000313" key="6">
    <source>
        <dbReference type="Proteomes" id="UP001203512"/>
    </source>
</evidence>
<proteinExistence type="predicted"/>
<dbReference type="SUPFAM" id="SSF46785">
    <property type="entry name" value="Winged helix' DNA-binding domain"/>
    <property type="match status" value="1"/>
</dbReference>
<evidence type="ECO:0000259" key="4">
    <source>
        <dbReference type="Pfam" id="PF00392"/>
    </source>
</evidence>
<sequence length="174" mass="19717">MGYRLEASRIADELHASITPVRDVLNRLAGERLVQVSPGDGFSVPTLDEATIRDLLGWNGHIVLQVLRSNLPPRKEASRLSDPMNIAEQTADLFYRIAGREENREFIAAIASNNDRLAPLRAVEDRIFSDVTHELTMLEDAFALSDSKPLASLVRAYHRRRKLKVSRYLQLLKR</sequence>
<feature type="domain" description="HTH gntR-type" evidence="4">
    <location>
        <begin position="3"/>
        <end position="44"/>
    </location>
</feature>
<dbReference type="Gene3D" id="1.10.10.10">
    <property type="entry name" value="Winged helix-like DNA-binding domain superfamily/Winged helix DNA-binding domain"/>
    <property type="match status" value="1"/>
</dbReference>
<dbReference type="Pfam" id="PF00392">
    <property type="entry name" value="GntR"/>
    <property type="match status" value="1"/>
</dbReference>
<dbReference type="InterPro" id="IPR036388">
    <property type="entry name" value="WH-like_DNA-bd_sf"/>
</dbReference>
<gene>
    <name evidence="5" type="ORF">MU848_11140</name>
</gene>
<keyword evidence="3" id="KW-0804">Transcription</keyword>
<name>A0ABT0DYD3_9SPHN</name>
<organism evidence="5 6">
    <name type="scientific">Sphingobium agri</name>
    <dbReference type="NCBI Taxonomy" id="2933566"/>
    <lineage>
        <taxon>Bacteria</taxon>
        <taxon>Pseudomonadati</taxon>
        <taxon>Pseudomonadota</taxon>
        <taxon>Alphaproteobacteria</taxon>
        <taxon>Sphingomonadales</taxon>
        <taxon>Sphingomonadaceae</taxon>
        <taxon>Sphingobium</taxon>
    </lineage>
</organism>
<accession>A0ABT0DYD3</accession>
<evidence type="ECO:0000313" key="5">
    <source>
        <dbReference type="EMBL" id="MCK0532135.1"/>
    </source>
</evidence>
<evidence type="ECO:0000256" key="3">
    <source>
        <dbReference type="ARBA" id="ARBA00023163"/>
    </source>
</evidence>
<comment type="caution">
    <text evidence="5">The sequence shown here is derived from an EMBL/GenBank/DDBJ whole genome shotgun (WGS) entry which is preliminary data.</text>
</comment>
<keyword evidence="6" id="KW-1185">Reference proteome</keyword>
<evidence type="ECO:0000256" key="1">
    <source>
        <dbReference type="ARBA" id="ARBA00023015"/>
    </source>
</evidence>